<sequence>MSVLVCFHAHPDDEVFLTGGVMRQAADAGHRVVVVTATDGALGQVPDGLLTDGETLAQRRRRELEASTSALGAHRVVMLHYADSGMAGTAGNANPDAFCNIDVDTAAARLAEILAEESADVLTIYDPNGGYGHPDHIQVHRVGVRAAELANVPHVYEATINRDHIRGLTQSNPEWTEDAQPPDLDTFGLPDSEITTVIDVSTVLAAKRAAMFAYETQIGDFGPFLHMPEEQLQAAFGREWFRRHGTPAGARETALPLEGVSASDRGGSADRAVEHGQGVFEQVVADH</sequence>
<evidence type="ECO:0000313" key="3">
    <source>
        <dbReference type="Proteomes" id="UP000283479"/>
    </source>
</evidence>
<dbReference type="InterPro" id="IPR024078">
    <property type="entry name" value="LmbE-like_dom_sf"/>
</dbReference>
<evidence type="ECO:0000256" key="1">
    <source>
        <dbReference type="ARBA" id="ARBA00022833"/>
    </source>
</evidence>
<keyword evidence="1" id="KW-0862">Zinc</keyword>
<reference evidence="2 3" key="1">
    <citation type="submission" date="2018-11" db="EMBL/GenBank/DDBJ databases">
        <title>Rhodococcus spongicola sp. nov. and Rhodococcus xishaensis sp. nov. from marine sponges.</title>
        <authorList>
            <person name="Li L."/>
            <person name="Lin H.W."/>
        </authorList>
    </citation>
    <scope>NUCLEOTIDE SEQUENCE [LARGE SCALE GENOMIC DNA]</scope>
    <source>
        <strain evidence="2 3">LHW51113</strain>
    </source>
</reference>
<dbReference type="Pfam" id="PF02585">
    <property type="entry name" value="PIG-L"/>
    <property type="match status" value="1"/>
</dbReference>
<dbReference type="SUPFAM" id="SSF102588">
    <property type="entry name" value="LmbE-like"/>
    <property type="match status" value="1"/>
</dbReference>
<dbReference type="GO" id="GO:0016137">
    <property type="term" value="P:glycoside metabolic process"/>
    <property type="evidence" value="ECO:0007669"/>
    <property type="project" value="UniProtKB-ARBA"/>
</dbReference>
<dbReference type="Gene3D" id="3.40.50.10320">
    <property type="entry name" value="LmbE-like"/>
    <property type="match status" value="1"/>
</dbReference>
<gene>
    <name evidence="2" type="ORF">EGT50_13145</name>
</gene>
<protein>
    <submittedName>
        <fullName evidence="2">GlcNAc-PI de-N-acetylase</fullName>
    </submittedName>
</protein>
<proteinExistence type="predicted"/>
<comment type="caution">
    <text evidence="2">The sequence shown here is derived from an EMBL/GenBank/DDBJ whole genome shotgun (WGS) entry which is preliminary data.</text>
</comment>
<name>A0A3S3B1W7_9NOCA</name>
<dbReference type="AlphaFoldDB" id="A0A3S3B1W7"/>
<accession>A0A3S3B1W7</accession>
<dbReference type="PANTHER" id="PTHR12993">
    <property type="entry name" value="N-ACETYLGLUCOSAMINYL-PHOSPHATIDYLINOSITOL DE-N-ACETYLASE-RELATED"/>
    <property type="match status" value="1"/>
</dbReference>
<dbReference type="GO" id="GO:0016811">
    <property type="term" value="F:hydrolase activity, acting on carbon-nitrogen (but not peptide) bonds, in linear amides"/>
    <property type="evidence" value="ECO:0007669"/>
    <property type="project" value="TreeGrafter"/>
</dbReference>
<keyword evidence="3" id="KW-1185">Reference proteome</keyword>
<evidence type="ECO:0000313" key="2">
    <source>
        <dbReference type="EMBL" id="RVW01193.1"/>
    </source>
</evidence>
<dbReference type="EMBL" id="RKLO01000005">
    <property type="protein sequence ID" value="RVW01193.1"/>
    <property type="molecule type" value="Genomic_DNA"/>
</dbReference>
<dbReference type="Proteomes" id="UP000283479">
    <property type="component" value="Unassembled WGS sequence"/>
</dbReference>
<dbReference type="OrthoDB" id="158614at2"/>
<organism evidence="2 3">
    <name type="scientific">Rhodococcus xishaensis</name>
    <dbReference type="NCBI Taxonomy" id="2487364"/>
    <lineage>
        <taxon>Bacteria</taxon>
        <taxon>Bacillati</taxon>
        <taxon>Actinomycetota</taxon>
        <taxon>Actinomycetes</taxon>
        <taxon>Mycobacteriales</taxon>
        <taxon>Nocardiaceae</taxon>
        <taxon>Rhodococcus</taxon>
    </lineage>
</organism>
<dbReference type="InterPro" id="IPR003737">
    <property type="entry name" value="GlcNAc_PI_deacetylase-related"/>
</dbReference>
<dbReference type="PANTHER" id="PTHR12993:SF26">
    <property type="entry name" value="1D-MYO-INOSITOL 2-ACETAMIDO-2-DEOXY-ALPHA-D-GLUCOPYRANOSIDE DEACETYLASE"/>
    <property type="match status" value="1"/>
</dbReference>